<proteinExistence type="predicted"/>
<dbReference type="Proteomes" id="UP000287651">
    <property type="component" value="Unassembled WGS sequence"/>
</dbReference>
<gene>
    <name evidence="1" type="ORF">B296_00018009</name>
</gene>
<reference evidence="1 2" key="1">
    <citation type="journal article" date="2014" name="Agronomy (Basel)">
        <title>A Draft Genome Sequence for Ensete ventricosum, the Drought-Tolerant Tree Against Hunger.</title>
        <authorList>
            <person name="Harrison J."/>
            <person name="Moore K.A."/>
            <person name="Paszkiewicz K."/>
            <person name="Jones T."/>
            <person name="Grant M."/>
            <person name="Ambacheew D."/>
            <person name="Muzemil S."/>
            <person name="Studholme D.J."/>
        </authorList>
    </citation>
    <scope>NUCLEOTIDE SEQUENCE [LARGE SCALE GENOMIC DNA]</scope>
</reference>
<name>A0A426ZV74_ENSVE</name>
<evidence type="ECO:0000313" key="1">
    <source>
        <dbReference type="EMBL" id="RRT67879.1"/>
    </source>
</evidence>
<evidence type="ECO:0000313" key="2">
    <source>
        <dbReference type="Proteomes" id="UP000287651"/>
    </source>
</evidence>
<accession>A0A426ZV74</accession>
<dbReference type="EMBL" id="AMZH03004883">
    <property type="protein sequence ID" value="RRT67879.1"/>
    <property type="molecule type" value="Genomic_DNA"/>
</dbReference>
<organism evidence="1 2">
    <name type="scientific">Ensete ventricosum</name>
    <name type="common">Abyssinian banana</name>
    <name type="synonym">Musa ensete</name>
    <dbReference type="NCBI Taxonomy" id="4639"/>
    <lineage>
        <taxon>Eukaryota</taxon>
        <taxon>Viridiplantae</taxon>
        <taxon>Streptophyta</taxon>
        <taxon>Embryophyta</taxon>
        <taxon>Tracheophyta</taxon>
        <taxon>Spermatophyta</taxon>
        <taxon>Magnoliopsida</taxon>
        <taxon>Liliopsida</taxon>
        <taxon>Zingiberales</taxon>
        <taxon>Musaceae</taxon>
        <taxon>Ensete</taxon>
    </lineage>
</organism>
<sequence>MAQFARRFTKGIEKLAGNTLGDCRKRTKRFVIRMSEAVGLMGFARRFTKGIEKLVGNTPGDCRKRTKRLVTRMSEAARLTGGLVFTQKRLVVDAGMSQGGGLGSGCRPVSVELL</sequence>
<comment type="caution">
    <text evidence="1">The sequence shown here is derived from an EMBL/GenBank/DDBJ whole genome shotgun (WGS) entry which is preliminary data.</text>
</comment>
<protein>
    <submittedName>
        <fullName evidence="1">Uncharacterized protein</fullName>
    </submittedName>
</protein>
<dbReference type="AlphaFoldDB" id="A0A426ZV74"/>